<name>A0A1L7WFQ4_9HELO</name>
<organism evidence="2 3">
    <name type="scientific">Phialocephala subalpina</name>
    <dbReference type="NCBI Taxonomy" id="576137"/>
    <lineage>
        <taxon>Eukaryota</taxon>
        <taxon>Fungi</taxon>
        <taxon>Dikarya</taxon>
        <taxon>Ascomycota</taxon>
        <taxon>Pezizomycotina</taxon>
        <taxon>Leotiomycetes</taxon>
        <taxon>Helotiales</taxon>
        <taxon>Mollisiaceae</taxon>
        <taxon>Phialocephala</taxon>
        <taxon>Phialocephala fortinii species complex</taxon>
    </lineage>
</organism>
<dbReference type="AlphaFoldDB" id="A0A1L7WFQ4"/>
<accession>A0A1L7WFQ4</accession>
<evidence type="ECO:0000313" key="3">
    <source>
        <dbReference type="Proteomes" id="UP000184330"/>
    </source>
</evidence>
<dbReference type="Proteomes" id="UP000184330">
    <property type="component" value="Unassembled WGS sequence"/>
</dbReference>
<feature type="domain" description="DUF5672" evidence="1">
    <location>
        <begin position="1"/>
        <end position="84"/>
    </location>
</feature>
<keyword evidence="3" id="KW-1185">Reference proteome</keyword>
<evidence type="ECO:0000259" key="1">
    <source>
        <dbReference type="Pfam" id="PF18922"/>
    </source>
</evidence>
<dbReference type="EMBL" id="FJOG01000002">
    <property type="protein sequence ID" value="CZR51604.1"/>
    <property type="molecule type" value="Genomic_DNA"/>
</dbReference>
<gene>
    <name evidence="2" type="ORF">PAC_01481</name>
</gene>
<dbReference type="InterPro" id="IPR043729">
    <property type="entry name" value="DUF5672"/>
</dbReference>
<evidence type="ECO:0000313" key="2">
    <source>
        <dbReference type="EMBL" id="CZR51604.1"/>
    </source>
</evidence>
<dbReference type="Pfam" id="PF18922">
    <property type="entry name" value="DUF5672"/>
    <property type="match status" value="1"/>
</dbReference>
<sequence length="87" mass="9972">MFQADSVICANSPHTIDDFTDYDFIAAPYDRWVGEDTNDGLSLRNRTTTLDIVKAVEFGDLTVPTSPRFDFVDSEEQWLYQKMKGSR</sequence>
<dbReference type="STRING" id="576137.A0A1L7WFQ4"/>
<dbReference type="OrthoDB" id="10025998at2759"/>
<reference evidence="2 3" key="1">
    <citation type="submission" date="2016-03" db="EMBL/GenBank/DDBJ databases">
        <authorList>
            <person name="Ploux O."/>
        </authorList>
    </citation>
    <scope>NUCLEOTIDE SEQUENCE [LARGE SCALE GENOMIC DNA]</scope>
    <source>
        <strain evidence="2 3">UAMH 11012</strain>
    </source>
</reference>
<protein>
    <recommendedName>
        <fullName evidence="1">DUF5672 domain-containing protein</fullName>
    </recommendedName>
</protein>
<proteinExistence type="predicted"/>